<keyword evidence="3" id="KW-1185">Reference proteome</keyword>
<proteinExistence type="predicted"/>
<dbReference type="AlphaFoldDB" id="A0A223KP73"/>
<dbReference type="RefSeq" id="WP_066411846.1">
    <property type="nucleotide sequence ID" value="NZ_CP018866.1"/>
</dbReference>
<dbReference type="EMBL" id="CP018866">
    <property type="protein sequence ID" value="AST91315.1"/>
    <property type="molecule type" value="Genomic_DNA"/>
</dbReference>
<feature type="transmembrane region" description="Helical" evidence="1">
    <location>
        <begin position="12"/>
        <end position="34"/>
    </location>
</feature>
<gene>
    <name evidence="2" type="ORF">BC6307_08510</name>
</gene>
<reference evidence="2 3" key="1">
    <citation type="submission" date="2016-12" db="EMBL/GenBank/DDBJ databases">
        <title>The whole genome sequencing and assembly of Bacillus cohnii DSM 6307T strain.</title>
        <authorList>
            <person name="Lee Y.-J."/>
            <person name="Yi H."/>
            <person name="Bahn Y.-S."/>
            <person name="Kim J.F."/>
            <person name="Lee D.-W."/>
        </authorList>
    </citation>
    <scope>NUCLEOTIDE SEQUENCE [LARGE SCALE GENOMIC DNA]</scope>
    <source>
        <strain evidence="2 3">DSM 6307</strain>
    </source>
</reference>
<evidence type="ECO:0000313" key="3">
    <source>
        <dbReference type="Proteomes" id="UP000215224"/>
    </source>
</evidence>
<sequence length="70" mass="7978">MLNKIKQLPEKTSFIMGLSLILLSGILFFILSFAFTLSSWIVLLMESVMIGFGFILIINASMKRHARNDR</sequence>
<name>A0A223KP73_9BACI</name>
<keyword evidence="1" id="KW-0472">Membrane</keyword>
<dbReference type="KEGG" id="bcoh:BC6307_08510"/>
<evidence type="ECO:0000313" key="2">
    <source>
        <dbReference type="EMBL" id="AST91315.1"/>
    </source>
</evidence>
<evidence type="ECO:0000256" key="1">
    <source>
        <dbReference type="SAM" id="Phobius"/>
    </source>
</evidence>
<accession>A0A223KP73</accession>
<organism evidence="2 3">
    <name type="scientific">Sutcliffiella cohnii</name>
    <dbReference type="NCBI Taxonomy" id="33932"/>
    <lineage>
        <taxon>Bacteria</taxon>
        <taxon>Bacillati</taxon>
        <taxon>Bacillota</taxon>
        <taxon>Bacilli</taxon>
        <taxon>Bacillales</taxon>
        <taxon>Bacillaceae</taxon>
        <taxon>Sutcliffiella</taxon>
    </lineage>
</organism>
<dbReference type="STRING" id="1314751.GCA_001591425_00584"/>
<protein>
    <submittedName>
        <fullName evidence="2">Uncharacterized protein</fullName>
    </submittedName>
</protein>
<keyword evidence="1" id="KW-0812">Transmembrane</keyword>
<dbReference type="Proteomes" id="UP000215224">
    <property type="component" value="Chromosome"/>
</dbReference>
<feature type="transmembrane region" description="Helical" evidence="1">
    <location>
        <begin position="40"/>
        <end position="60"/>
    </location>
</feature>
<keyword evidence="1" id="KW-1133">Transmembrane helix</keyword>